<keyword evidence="1" id="KW-0812">Transmembrane</keyword>
<evidence type="ECO:0000313" key="2">
    <source>
        <dbReference type="Proteomes" id="UP000887540"/>
    </source>
</evidence>
<keyword evidence="2" id="KW-1185">Reference proteome</keyword>
<evidence type="ECO:0000313" key="3">
    <source>
        <dbReference type="WBParaSite" id="ACRNAN_scaffold3459.g14745.t1"/>
    </source>
</evidence>
<accession>A0A914DQT0</accession>
<organism evidence="2 3">
    <name type="scientific">Acrobeloides nanus</name>
    <dbReference type="NCBI Taxonomy" id="290746"/>
    <lineage>
        <taxon>Eukaryota</taxon>
        <taxon>Metazoa</taxon>
        <taxon>Ecdysozoa</taxon>
        <taxon>Nematoda</taxon>
        <taxon>Chromadorea</taxon>
        <taxon>Rhabditida</taxon>
        <taxon>Tylenchina</taxon>
        <taxon>Cephalobomorpha</taxon>
        <taxon>Cephaloboidea</taxon>
        <taxon>Cephalobidae</taxon>
        <taxon>Acrobeloides</taxon>
    </lineage>
</organism>
<reference evidence="3" key="1">
    <citation type="submission" date="2022-11" db="UniProtKB">
        <authorList>
            <consortium name="WormBaseParasite"/>
        </authorList>
    </citation>
    <scope>IDENTIFICATION</scope>
</reference>
<keyword evidence="1" id="KW-1133">Transmembrane helix</keyword>
<protein>
    <submittedName>
        <fullName evidence="3">Uncharacterized protein</fullName>
    </submittedName>
</protein>
<sequence length="115" mass="13254">MIIFVPETLAGFIYPILYPQEKVRSGGNSGWWTSDGKMTLHNLMMTTATPRTPYGNKSPITLRLELFLMAAVMALTDGIAMWFLSVVYRAYRYMKIEIGEPYRGEPYLEFDGMRR</sequence>
<dbReference type="AlphaFoldDB" id="A0A914DQT0"/>
<name>A0A914DQT0_9BILA</name>
<feature type="transmembrane region" description="Helical" evidence="1">
    <location>
        <begin position="66"/>
        <end position="88"/>
    </location>
</feature>
<proteinExistence type="predicted"/>
<dbReference type="Proteomes" id="UP000887540">
    <property type="component" value="Unplaced"/>
</dbReference>
<dbReference type="WBParaSite" id="ACRNAN_scaffold3459.g14745.t1">
    <property type="protein sequence ID" value="ACRNAN_scaffold3459.g14745.t1"/>
    <property type="gene ID" value="ACRNAN_scaffold3459.g14745"/>
</dbReference>
<evidence type="ECO:0000256" key="1">
    <source>
        <dbReference type="SAM" id="Phobius"/>
    </source>
</evidence>
<keyword evidence="1" id="KW-0472">Membrane</keyword>